<evidence type="ECO:0000256" key="1">
    <source>
        <dbReference type="ARBA" id="ARBA00007274"/>
    </source>
</evidence>
<comment type="caution">
    <text evidence="6">The sequence shown here is derived from an EMBL/GenBank/DDBJ whole genome shotgun (WGS) entry which is preliminary data.</text>
</comment>
<dbReference type="eggNOG" id="COG0110">
    <property type="taxonomic scope" value="Bacteria"/>
</dbReference>
<reference evidence="6 7" key="1">
    <citation type="journal article" date="2013" name="PLoS ONE">
        <title>Identification and characterization of three novel lipases belonging to families II and V from Anaerovibrio lipolyticus 5ST.</title>
        <authorList>
            <person name="Prive F."/>
            <person name="Kaderbhai N.N."/>
            <person name="Girdwood S."/>
            <person name="Worgan H.J."/>
            <person name="Pinloche E."/>
            <person name="Scollan N.D."/>
            <person name="Huws S.A."/>
            <person name="Newbold C.J."/>
        </authorList>
    </citation>
    <scope>NUCLEOTIDE SEQUENCE [LARGE SCALE GENOMIC DNA]</scope>
    <source>
        <strain evidence="6 7">5S</strain>
    </source>
</reference>
<dbReference type="Proteomes" id="UP000030993">
    <property type="component" value="Unassembled WGS sequence"/>
</dbReference>
<dbReference type="InterPro" id="IPR001451">
    <property type="entry name" value="Hexapep"/>
</dbReference>
<dbReference type="PANTHER" id="PTHR23416:SF23">
    <property type="entry name" value="ACETYLTRANSFERASE C18B11.09C-RELATED"/>
    <property type="match status" value="1"/>
</dbReference>
<dbReference type="CDD" id="cd03357">
    <property type="entry name" value="LbH_MAT_GAT"/>
    <property type="match status" value="1"/>
</dbReference>
<dbReference type="FunFam" id="2.160.10.10:FF:000025">
    <property type="entry name" value="Hexapeptide-repeat containing-acetyltransferase"/>
    <property type="match status" value="1"/>
</dbReference>
<dbReference type="Pfam" id="PF12464">
    <property type="entry name" value="Mac"/>
    <property type="match status" value="1"/>
</dbReference>
<evidence type="ECO:0000259" key="5">
    <source>
        <dbReference type="SMART" id="SM01266"/>
    </source>
</evidence>
<evidence type="ECO:0000256" key="3">
    <source>
        <dbReference type="ARBA" id="ARBA00022737"/>
    </source>
</evidence>
<comment type="similarity">
    <text evidence="1">Belongs to the transferase hexapeptide repeat family.</text>
</comment>
<keyword evidence="7" id="KW-1185">Reference proteome</keyword>
<evidence type="ECO:0000256" key="2">
    <source>
        <dbReference type="ARBA" id="ARBA00022679"/>
    </source>
</evidence>
<dbReference type="SUPFAM" id="SSF51161">
    <property type="entry name" value="Trimeric LpxA-like enzymes"/>
    <property type="match status" value="1"/>
</dbReference>
<keyword evidence="2" id="KW-0808">Transferase</keyword>
<sequence>MQSEKEKMLNGQWFQDNEPWMVKQRALAGNTSTIYNQTMVEEKEKRQKLLKDLLGHIGENSFIANGVQFDYGCNIYIGDDVYINFNVVFLDGNEIHIGDRCLIGPGVLFATPSHPMVADERSKHFNQYGAYYPEKVEKIILEEDVWVGGNVTIMPGVKIGKGSIIGGGSVVTRDIPANSLAVGNPCRVLRQITEKDRIGHV</sequence>
<dbReference type="PANTHER" id="PTHR23416">
    <property type="entry name" value="SIALIC ACID SYNTHASE-RELATED"/>
    <property type="match status" value="1"/>
</dbReference>
<dbReference type="PROSITE" id="PS00101">
    <property type="entry name" value="HEXAPEP_TRANSFERASES"/>
    <property type="match status" value="1"/>
</dbReference>
<dbReference type="SMART" id="SM01266">
    <property type="entry name" value="Mac"/>
    <property type="match status" value="1"/>
</dbReference>
<dbReference type="Pfam" id="PF00132">
    <property type="entry name" value="Hexapep"/>
    <property type="match status" value="1"/>
</dbReference>
<dbReference type="InterPro" id="IPR051159">
    <property type="entry name" value="Hexapeptide_acetyltransf"/>
</dbReference>
<gene>
    <name evidence="6" type="ORF">NZ47_02290</name>
</gene>
<name>A0A0B2JX11_9FIRM</name>
<dbReference type="InterPro" id="IPR011004">
    <property type="entry name" value="Trimer_LpxA-like_sf"/>
</dbReference>
<evidence type="ECO:0000313" key="6">
    <source>
        <dbReference type="EMBL" id="KHM52850.1"/>
    </source>
</evidence>
<evidence type="ECO:0000256" key="4">
    <source>
        <dbReference type="ARBA" id="ARBA00023315"/>
    </source>
</evidence>
<keyword evidence="4" id="KW-0012">Acyltransferase</keyword>
<dbReference type="GO" id="GO:0016407">
    <property type="term" value="F:acetyltransferase activity"/>
    <property type="evidence" value="ECO:0007669"/>
    <property type="project" value="InterPro"/>
</dbReference>
<dbReference type="RefSeq" id="WP_039206084.1">
    <property type="nucleotide sequence ID" value="NZ_JSCE01000043.1"/>
</dbReference>
<dbReference type="EMBL" id="JSCE01000043">
    <property type="protein sequence ID" value="KHM52850.1"/>
    <property type="molecule type" value="Genomic_DNA"/>
</dbReference>
<keyword evidence="3" id="KW-0677">Repeat</keyword>
<accession>A0A0B2JX11</accession>
<dbReference type="InterPro" id="IPR018357">
    <property type="entry name" value="Hexapep_transf_CS"/>
</dbReference>
<dbReference type="Gene3D" id="2.160.10.10">
    <property type="entry name" value="Hexapeptide repeat proteins"/>
    <property type="match status" value="1"/>
</dbReference>
<organism evidence="6 7">
    <name type="scientific">Anaerovibrio lipolyticus</name>
    <dbReference type="NCBI Taxonomy" id="82374"/>
    <lineage>
        <taxon>Bacteria</taxon>
        <taxon>Bacillati</taxon>
        <taxon>Bacillota</taxon>
        <taxon>Negativicutes</taxon>
        <taxon>Selenomonadales</taxon>
        <taxon>Selenomonadaceae</taxon>
        <taxon>Anaerovibrio</taxon>
    </lineage>
</organism>
<proteinExistence type="inferred from homology"/>
<protein>
    <recommendedName>
        <fullName evidence="5">Maltose/galactoside acetyltransferase domain-containing protein</fullName>
    </recommendedName>
</protein>
<feature type="domain" description="Maltose/galactoside acetyltransferase" evidence="5">
    <location>
        <begin position="5"/>
        <end position="59"/>
    </location>
</feature>
<dbReference type="InterPro" id="IPR024688">
    <property type="entry name" value="Mac_dom"/>
</dbReference>
<dbReference type="GO" id="GO:0008374">
    <property type="term" value="F:O-acyltransferase activity"/>
    <property type="evidence" value="ECO:0007669"/>
    <property type="project" value="TreeGrafter"/>
</dbReference>
<evidence type="ECO:0000313" key="7">
    <source>
        <dbReference type="Proteomes" id="UP000030993"/>
    </source>
</evidence>
<dbReference type="STRING" id="82374.NZ47_02290"/>
<dbReference type="AlphaFoldDB" id="A0A0B2JX11"/>